<keyword evidence="2" id="KW-1185">Reference proteome</keyword>
<gene>
    <name evidence="1" type="ORF">Psal009_01653</name>
</gene>
<dbReference type="AlphaFoldDB" id="A0A9Q6PSL9"/>
<name>A0A9Q6PSL9_PISSA</name>
<dbReference type="PROSITE" id="PS51257">
    <property type="entry name" value="PROKAR_LIPOPROTEIN"/>
    <property type="match status" value="1"/>
</dbReference>
<accession>A0A9Q6PSL9</accession>
<dbReference type="RefSeq" id="WP_230383403.1">
    <property type="nucleotide sequence ID" value="NZ_CP012413.1"/>
</dbReference>
<organism evidence="1 2">
    <name type="scientific">Piscirickettsia salmonis</name>
    <dbReference type="NCBI Taxonomy" id="1238"/>
    <lineage>
        <taxon>Bacteria</taxon>
        <taxon>Pseudomonadati</taxon>
        <taxon>Pseudomonadota</taxon>
        <taxon>Gammaproteobacteria</taxon>
        <taxon>Thiotrichales</taxon>
        <taxon>Piscirickettsiaceae</taxon>
        <taxon>Piscirickettsia</taxon>
    </lineage>
</organism>
<protein>
    <submittedName>
        <fullName evidence="1">Uncharacterized protein</fullName>
    </submittedName>
</protein>
<dbReference type="Proteomes" id="UP000422232">
    <property type="component" value="Chromosome"/>
</dbReference>
<dbReference type="EMBL" id="CP038908">
    <property type="protein sequence ID" value="QGO05757.1"/>
    <property type="molecule type" value="Genomic_DNA"/>
</dbReference>
<evidence type="ECO:0000313" key="2">
    <source>
        <dbReference type="Proteomes" id="UP000422232"/>
    </source>
</evidence>
<sequence length="139" mass="14056">MIIRYVVPVLVASMLVGCASTPKLYPNAKYKRVGKAVVQQDINVCTQEADEYLQSSKAKQVLKGAGTGAAVGAAGGAAVGVVSGLISGNWSSILGSTAVGAGVGAAAGGTAAGISPDQLKRRYVNRCLVNKGYEVLGWS</sequence>
<proteinExistence type="predicted"/>
<evidence type="ECO:0000313" key="1">
    <source>
        <dbReference type="EMBL" id="QGO05757.1"/>
    </source>
</evidence>
<reference evidence="1 2" key="1">
    <citation type="submission" date="2019-04" db="EMBL/GenBank/DDBJ databases">
        <title>Complete genome sequencing of Piscirickettsia salmonis strain Psal-009.</title>
        <authorList>
            <person name="Schober I."/>
            <person name="Bunk B."/>
            <person name="Sproer C."/>
            <person name="Carril G.P."/>
            <person name="Riedel T."/>
            <person name="Flores-Herrera P.A."/>
            <person name="Nourdin-Galindo G."/>
            <person name="Marshall S.H."/>
            <person name="Overmann J."/>
        </authorList>
    </citation>
    <scope>NUCLEOTIDE SEQUENCE [LARGE SCALE GENOMIC DNA]</scope>
    <source>
        <strain evidence="1 2">Psal-009</strain>
    </source>
</reference>